<dbReference type="PANTHER" id="PTHR30055">
    <property type="entry name" value="HTH-TYPE TRANSCRIPTIONAL REGULATOR RUTR"/>
    <property type="match status" value="1"/>
</dbReference>
<dbReference type="InterPro" id="IPR009057">
    <property type="entry name" value="Homeodomain-like_sf"/>
</dbReference>
<dbReference type="PANTHER" id="PTHR30055:SF234">
    <property type="entry name" value="HTH-TYPE TRANSCRIPTIONAL REGULATOR BETI"/>
    <property type="match status" value="1"/>
</dbReference>
<dbReference type="InterPro" id="IPR050109">
    <property type="entry name" value="HTH-type_TetR-like_transc_reg"/>
</dbReference>
<evidence type="ECO:0000256" key="3">
    <source>
        <dbReference type="ARBA" id="ARBA00023163"/>
    </source>
</evidence>
<dbReference type="PROSITE" id="PS01081">
    <property type="entry name" value="HTH_TETR_1"/>
    <property type="match status" value="1"/>
</dbReference>
<evidence type="ECO:0000256" key="2">
    <source>
        <dbReference type="ARBA" id="ARBA00023125"/>
    </source>
</evidence>
<dbReference type="Proteomes" id="UP000312512">
    <property type="component" value="Unassembled WGS sequence"/>
</dbReference>
<dbReference type="RefSeq" id="WP_139636151.1">
    <property type="nucleotide sequence ID" value="NZ_CP045572.1"/>
</dbReference>
<keyword evidence="1" id="KW-0805">Transcription regulation</keyword>
<dbReference type="Pfam" id="PF00440">
    <property type="entry name" value="TetR_N"/>
    <property type="match status" value="1"/>
</dbReference>
<accession>A0A5P9YTI3</accession>
<dbReference type="OrthoDB" id="3403733at2"/>
<name>A0A5C4VJP4_9ACTN</name>
<dbReference type="InterPro" id="IPR001647">
    <property type="entry name" value="HTH_TetR"/>
</dbReference>
<evidence type="ECO:0000256" key="1">
    <source>
        <dbReference type="ARBA" id="ARBA00023015"/>
    </source>
</evidence>
<gene>
    <name evidence="4" type="ORF">FH608_041335</name>
</gene>
<keyword evidence="3" id="KW-0804">Transcription</keyword>
<organism evidence="4 5">
    <name type="scientific">Nonomuraea phyllanthi</name>
    <dbReference type="NCBI Taxonomy" id="2219224"/>
    <lineage>
        <taxon>Bacteria</taxon>
        <taxon>Bacillati</taxon>
        <taxon>Actinomycetota</taxon>
        <taxon>Actinomycetes</taxon>
        <taxon>Streptosporangiales</taxon>
        <taxon>Streptosporangiaceae</taxon>
        <taxon>Nonomuraea</taxon>
    </lineage>
</organism>
<protein>
    <submittedName>
        <fullName evidence="4">TetR family transcriptional regulator</fullName>
    </submittedName>
</protein>
<dbReference type="EMBL" id="VDLX02000022">
    <property type="protein sequence ID" value="KAB8188934.1"/>
    <property type="molecule type" value="Genomic_DNA"/>
</dbReference>
<accession>A0A5C4VJP4</accession>
<dbReference type="PRINTS" id="PR00455">
    <property type="entry name" value="HTHTETR"/>
</dbReference>
<sequence>MARVEADFEDLTARARIKDAALRQFGELGFERATIRGIAEAAGVSSGLVRHHFGSKEALREECDQFLIKALRRLNDDARADPRPTEVNPVAVAQQAFGAYQPYLARALAEGRATAVFDEMVRMSEEWLEEADRARPDPPFADRKARATVGTAMSLAVPVLHQHISRGLGVDLDSPEGSHLLALVLLDIYSHPTLTPEAAASLRDALEKLRHASR</sequence>
<evidence type="ECO:0000313" key="5">
    <source>
        <dbReference type="Proteomes" id="UP000312512"/>
    </source>
</evidence>
<comment type="caution">
    <text evidence="4">The sequence shown here is derived from an EMBL/GenBank/DDBJ whole genome shotgun (WGS) entry which is preliminary data.</text>
</comment>
<dbReference type="PROSITE" id="PS50977">
    <property type="entry name" value="HTH_TETR_2"/>
    <property type="match status" value="1"/>
</dbReference>
<dbReference type="GO" id="GO:0003700">
    <property type="term" value="F:DNA-binding transcription factor activity"/>
    <property type="evidence" value="ECO:0007669"/>
    <property type="project" value="TreeGrafter"/>
</dbReference>
<dbReference type="InterPro" id="IPR023772">
    <property type="entry name" value="DNA-bd_HTH_TetR-type_CS"/>
</dbReference>
<dbReference type="Gene3D" id="1.10.357.10">
    <property type="entry name" value="Tetracycline Repressor, domain 2"/>
    <property type="match status" value="1"/>
</dbReference>
<evidence type="ECO:0000313" key="4">
    <source>
        <dbReference type="EMBL" id="KAB8188934.1"/>
    </source>
</evidence>
<dbReference type="AlphaFoldDB" id="A0A5C4VJP4"/>
<dbReference type="GO" id="GO:0000976">
    <property type="term" value="F:transcription cis-regulatory region binding"/>
    <property type="evidence" value="ECO:0007669"/>
    <property type="project" value="TreeGrafter"/>
</dbReference>
<dbReference type="SUPFAM" id="SSF46689">
    <property type="entry name" value="Homeodomain-like"/>
    <property type="match status" value="1"/>
</dbReference>
<keyword evidence="2" id="KW-0238">DNA-binding</keyword>
<reference evidence="4 5" key="1">
    <citation type="submission" date="2019-10" db="EMBL/GenBank/DDBJ databases">
        <title>Nonomuraea sp. nov., isolated from Phyllanthus amarus.</title>
        <authorList>
            <person name="Klykleung N."/>
            <person name="Tanasupawat S."/>
        </authorList>
    </citation>
    <scope>NUCLEOTIDE SEQUENCE [LARGE SCALE GENOMIC DNA]</scope>
    <source>
        <strain evidence="4 5">PA1-10</strain>
    </source>
</reference>
<proteinExistence type="predicted"/>
<keyword evidence="5" id="KW-1185">Reference proteome</keyword>